<evidence type="ECO:0000313" key="5">
    <source>
        <dbReference type="EMBL" id="BAL58024.1"/>
    </source>
</evidence>
<comment type="similarity">
    <text evidence="3 4">Belongs to the bacterial glucokinase family.</text>
</comment>
<keyword evidence="2 3" id="KW-0418">Kinase</keyword>
<dbReference type="EMBL" id="AP011791">
    <property type="protein sequence ID" value="BAL58024.1"/>
    <property type="molecule type" value="Genomic_DNA"/>
</dbReference>
<dbReference type="GO" id="GO:0005737">
    <property type="term" value="C:cytoplasm"/>
    <property type="evidence" value="ECO:0007669"/>
    <property type="project" value="UniProtKB-SubCell"/>
</dbReference>
<dbReference type="GO" id="GO:0005524">
    <property type="term" value="F:ATP binding"/>
    <property type="evidence" value="ECO:0007669"/>
    <property type="project" value="UniProtKB-UniRule"/>
</dbReference>
<gene>
    <name evidence="3" type="primary">glk</name>
    <name evidence="5" type="ORF">HGMM_F53H06C22</name>
</gene>
<proteinExistence type="inferred from homology"/>
<dbReference type="PANTHER" id="PTHR47363:SF1">
    <property type="entry name" value="GLUCOKINASE"/>
    <property type="match status" value="1"/>
</dbReference>
<dbReference type="NCBIfam" id="TIGR00749">
    <property type="entry name" value="glk"/>
    <property type="match status" value="1"/>
</dbReference>
<accession>H5SPD8</accession>
<dbReference type="EC" id="2.7.1.2" evidence="3"/>
<keyword evidence="3" id="KW-0547">Nucleotide-binding</keyword>
<reference evidence="5" key="2">
    <citation type="journal article" date="2012" name="PLoS ONE">
        <title>A Deeply Branching Thermophilic Bacterium with an Ancient Acetyl-CoA Pathway Dominates a Subsurface Ecosystem.</title>
        <authorList>
            <person name="Takami H."/>
            <person name="Noguchi H."/>
            <person name="Takaki Y."/>
            <person name="Uchiyama I."/>
            <person name="Toyoda A."/>
            <person name="Nishi S."/>
            <person name="Chee G.-J."/>
            <person name="Arai W."/>
            <person name="Nunoura T."/>
            <person name="Itoh T."/>
            <person name="Hattori M."/>
            <person name="Takai K."/>
        </authorList>
    </citation>
    <scope>NUCLEOTIDE SEQUENCE</scope>
</reference>
<dbReference type="Gene3D" id="3.40.367.20">
    <property type="match status" value="1"/>
</dbReference>
<feature type="binding site" evidence="3">
    <location>
        <begin position="9"/>
        <end position="14"/>
    </location>
    <ligand>
        <name>ATP</name>
        <dbReference type="ChEBI" id="CHEBI:30616"/>
    </ligand>
</feature>
<sequence length="330" mass="35555">MKIDRLLAGDVGGTKTNLAIFSADSLPEAEYQATFKSSDYSSLEQMAQEFMANVGRPVQKAVFGVAGPVVGGQAQVTNLSWFIAETSLQQALKLPEVKLLNDLEATAYAVPHLQPADLVSLNPDQMDTGLGGNKAVIAPGTGLGEAILFYHQHHYHVLPSEGGHTDFGPKNLLEIELLRYLQAEYTHVSYERVCSGKGIPNIYAFLKDTHFVEDAPEITEAIRQADDPTPVIIQAGLEGRCKLCQTTLNVFISILGAEAGNLALKVMATGGIYLGGGIPPKILSKLQDGTFMAAFINKGRFAQMLSRIPVYVILNDKAALLGAAYYGIHH</sequence>
<dbReference type="InterPro" id="IPR003836">
    <property type="entry name" value="Glucokinase"/>
</dbReference>
<dbReference type="HAMAP" id="MF_00524">
    <property type="entry name" value="Glucokinase"/>
    <property type="match status" value="1"/>
</dbReference>
<keyword evidence="3" id="KW-0324">Glycolysis</keyword>
<keyword evidence="1 3" id="KW-0808">Transferase</keyword>
<dbReference type="Gene3D" id="3.30.420.40">
    <property type="match status" value="1"/>
</dbReference>
<dbReference type="GO" id="GO:0004340">
    <property type="term" value="F:glucokinase activity"/>
    <property type="evidence" value="ECO:0007669"/>
    <property type="project" value="UniProtKB-UniRule"/>
</dbReference>
<comment type="subcellular location">
    <subcellularLocation>
        <location evidence="3">Cytoplasm</location>
    </subcellularLocation>
</comment>
<keyword evidence="3" id="KW-0067">ATP-binding</keyword>
<name>H5SPD8_9CHLR</name>
<evidence type="ECO:0000256" key="4">
    <source>
        <dbReference type="RuleBase" id="RU004046"/>
    </source>
</evidence>
<organism evidence="5">
    <name type="scientific">uncultured Chloroflexota bacterium</name>
    <dbReference type="NCBI Taxonomy" id="166587"/>
    <lineage>
        <taxon>Bacteria</taxon>
        <taxon>Bacillati</taxon>
        <taxon>Chloroflexota</taxon>
        <taxon>environmental samples</taxon>
    </lineage>
</organism>
<dbReference type="CDD" id="cd24008">
    <property type="entry name" value="ASKHA_NBD_GLK"/>
    <property type="match status" value="1"/>
</dbReference>
<keyword evidence="3" id="KW-0963">Cytoplasm</keyword>
<evidence type="ECO:0000256" key="2">
    <source>
        <dbReference type="ARBA" id="ARBA00022777"/>
    </source>
</evidence>
<dbReference type="PANTHER" id="PTHR47363">
    <property type="entry name" value="GLUCOKINASE"/>
    <property type="match status" value="1"/>
</dbReference>
<dbReference type="Pfam" id="PF02685">
    <property type="entry name" value="Glucokinase"/>
    <property type="match status" value="1"/>
</dbReference>
<dbReference type="InterPro" id="IPR043129">
    <property type="entry name" value="ATPase_NBD"/>
</dbReference>
<reference evidence="5" key="1">
    <citation type="journal article" date="2005" name="Environ. Microbiol.">
        <title>Genetic and functional properties of uncultivated thermophilic crenarchaeotes from a subsurface gold mine as revealed by analysis of genome fragments.</title>
        <authorList>
            <person name="Nunoura T."/>
            <person name="Hirayama H."/>
            <person name="Takami H."/>
            <person name="Oida H."/>
            <person name="Nishi S."/>
            <person name="Shimamura S."/>
            <person name="Suzuki Y."/>
            <person name="Inagaki F."/>
            <person name="Takai K."/>
            <person name="Nealson K.H."/>
            <person name="Horikoshi K."/>
        </authorList>
    </citation>
    <scope>NUCLEOTIDE SEQUENCE</scope>
</reference>
<dbReference type="GO" id="GO:0005536">
    <property type="term" value="F:D-glucose binding"/>
    <property type="evidence" value="ECO:0007669"/>
    <property type="project" value="InterPro"/>
</dbReference>
<comment type="catalytic activity">
    <reaction evidence="3">
        <text>D-glucose + ATP = D-glucose 6-phosphate + ADP + H(+)</text>
        <dbReference type="Rhea" id="RHEA:17825"/>
        <dbReference type="ChEBI" id="CHEBI:4167"/>
        <dbReference type="ChEBI" id="CHEBI:15378"/>
        <dbReference type="ChEBI" id="CHEBI:30616"/>
        <dbReference type="ChEBI" id="CHEBI:61548"/>
        <dbReference type="ChEBI" id="CHEBI:456216"/>
        <dbReference type="EC" id="2.7.1.2"/>
    </reaction>
</comment>
<evidence type="ECO:0000256" key="1">
    <source>
        <dbReference type="ARBA" id="ARBA00022679"/>
    </source>
</evidence>
<evidence type="ECO:0000256" key="3">
    <source>
        <dbReference type="HAMAP-Rule" id="MF_00524"/>
    </source>
</evidence>
<protein>
    <recommendedName>
        <fullName evidence="3">Glucokinase</fullName>
        <ecNumber evidence="3">2.7.1.2</ecNumber>
    </recommendedName>
    <alternativeName>
        <fullName evidence="3">Glucose kinase</fullName>
    </alternativeName>
</protein>
<dbReference type="GO" id="GO:0006096">
    <property type="term" value="P:glycolytic process"/>
    <property type="evidence" value="ECO:0007669"/>
    <property type="project" value="UniProtKB-UniRule"/>
</dbReference>
<dbReference type="AlphaFoldDB" id="H5SPD8"/>
<dbReference type="SUPFAM" id="SSF53067">
    <property type="entry name" value="Actin-like ATPase domain"/>
    <property type="match status" value="1"/>
</dbReference>